<evidence type="ECO:0000259" key="6">
    <source>
        <dbReference type="PROSITE" id="PS00631"/>
    </source>
</evidence>
<gene>
    <name evidence="7" type="ORF">PPSIR1_17005</name>
</gene>
<dbReference type="Pfam" id="PF18295">
    <property type="entry name" value="Pdase_M17_N2"/>
    <property type="match status" value="1"/>
</dbReference>
<evidence type="ECO:0000256" key="3">
    <source>
        <dbReference type="ARBA" id="ARBA00022670"/>
    </source>
</evidence>
<sequence>MVGPEQVFGKKKFPKLLGKKLDALAVELAKDVSVGDLGGAAKTLTGSEPRQLAVGLLPNRVSRYNTPTRAESVRRVVASSAGGKGKLAIILVADEAEHILAHAVAIGRCFPQYSGKSKAPRGRRVQIFAVDRQGKPLAAPTGTAKVVQAVRDSAELVDMPPSELNPETFAAKARELLDGLKNVEITEIVGDELLENGCGGIHGVGRCALAAPRLVVATYTPARAAEEEVRHIALVGKGVTYDTGGLHLKPRGAMEGMKCDMGGAAAVLGAFRVLAQRGCAHKVSLLLCLAENAIGPASYKPDDILTLHSGKTVEINNTDAEGRLCLGDGVSWAARELEADTVFTAATLTGAQMVSTGLLHGALYCADEGLEAAMVAAGKRCGDLVHPLPFAPEFYRQEFSSVVADMCNSVRNRMNAQSACAGQFVYNHVADTGVRFAHLDLAGPAFPKDRGTGFGVAVLSETILGLDS</sequence>
<dbReference type="GO" id="GO:0006508">
    <property type="term" value="P:proteolysis"/>
    <property type="evidence" value="ECO:0007669"/>
    <property type="project" value="UniProtKB-KW"/>
</dbReference>
<keyword evidence="3" id="KW-0645">Protease</keyword>
<comment type="caution">
    <text evidence="7">The sequence shown here is derived from an EMBL/GenBank/DDBJ whole genome shotgun (WGS) entry which is preliminary data.</text>
</comment>
<dbReference type="SUPFAM" id="SSF53187">
    <property type="entry name" value="Zn-dependent exopeptidases"/>
    <property type="match status" value="1"/>
</dbReference>
<organism evidence="7 8">
    <name type="scientific">Plesiocystis pacifica SIR-1</name>
    <dbReference type="NCBI Taxonomy" id="391625"/>
    <lineage>
        <taxon>Bacteria</taxon>
        <taxon>Pseudomonadati</taxon>
        <taxon>Myxococcota</taxon>
        <taxon>Polyangia</taxon>
        <taxon>Nannocystales</taxon>
        <taxon>Nannocystaceae</taxon>
        <taxon>Plesiocystis</taxon>
    </lineage>
</organism>
<dbReference type="PRINTS" id="PR00481">
    <property type="entry name" value="LAMNOPPTDASE"/>
</dbReference>
<dbReference type="Proteomes" id="UP000005801">
    <property type="component" value="Unassembled WGS sequence"/>
</dbReference>
<dbReference type="Gene3D" id="3.40.630.10">
    <property type="entry name" value="Zn peptidases"/>
    <property type="match status" value="1"/>
</dbReference>
<dbReference type="PANTHER" id="PTHR11963">
    <property type="entry name" value="LEUCINE AMINOPEPTIDASE-RELATED"/>
    <property type="match status" value="1"/>
</dbReference>
<evidence type="ECO:0000256" key="2">
    <source>
        <dbReference type="ARBA" id="ARBA00022438"/>
    </source>
</evidence>
<keyword evidence="2 7" id="KW-0031">Aminopeptidase</keyword>
<evidence type="ECO:0000256" key="4">
    <source>
        <dbReference type="ARBA" id="ARBA00022801"/>
    </source>
</evidence>
<feature type="domain" description="Cytosol aminopeptidase" evidence="6">
    <location>
        <begin position="317"/>
        <end position="324"/>
    </location>
</feature>
<name>A6GGJ4_9BACT</name>
<dbReference type="PANTHER" id="PTHR11963:SF48">
    <property type="entry name" value="DIPEPTIDASE B, ISOFORM A"/>
    <property type="match status" value="1"/>
</dbReference>
<evidence type="ECO:0000256" key="1">
    <source>
        <dbReference type="ARBA" id="ARBA00009528"/>
    </source>
</evidence>
<dbReference type="eggNOG" id="COG0260">
    <property type="taxonomic scope" value="Bacteria"/>
</dbReference>
<dbReference type="InterPro" id="IPR000819">
    <property type="entry name" value="Peptidase_M17_C"/>
</dbReference>
<dbReference type="InterPro" id="IPR011356">
    <property type="entry name" value="Leucine_aapep/pepB"/>
</dbReference>
<dbReference type="Gene3D" id="3.40.50.10590">
    <property type="entry name" value="Zn-dependent exopeptidases"/>
    <property type="match status" value="1"/>
</dbReference>
<dbReference type="STRING" id="391625.PPSIR1_17005"/>
<dbReference type="GO" id="GO:0005737">
    <property type="term" value="C:cytoplasm"/>
    <property type="evidence" value="ECO:0007669"/>
    <property type="project" value="InterPro"/>
</dbReference>
<evidence type="ECO:0000313" key="8">
    <source>
        <dbReference type="Proteomes" id="UP000005801"/>
    </source>
</evidence>
<dbReference type="AlphaFoldDB" id="A6GGJ4"/>
<dbReference type="GO" id="GO:0030145">
    <property type="term" value="F:manganese ion binding"/>
    <property type="evidence" value="ECO:0007669"/>
    <property type="project" value="InterPro"/>
</dbReference>
<dbReference type="GO" id="GO:0070006">
    <property type="term" value="F:metalloaminopeptidase activity"/>
    <property type="evidence" value="ECO:0007669"/>
    <property type="project" value="InterPro"/>
</dbReference>
<proteinExistence type="inferred from homology"/>
<evidence type="ECO:0000313" key="7">
    <source>
        <dbReference type="EMBL" id="EDM75020.1"/>
    </source>
</evidence>
<keyword evidence="8" id="KW-1185">Reference proteome</keyword>
<evidence type="ECO:0000256" key="5">
    <source>
        <dbReference type="ARBA" id="ARBA00023211"/>
    </source>
</evidence>
<keyword evidence="4" id="KW-0378">Hydrolase</keyword>
<keyword evidence="5" id="KW-0464">Manganese</keyword>
<dbReference type="Pfam" id="PF00883">
    <property type="entry name" value="Peptidase_M17"/>
    <property type="match status" value="1"/>
</dbReference>
<accession>A6GGJ4</accession>
<dbReference type="EMBL" id="ABCS01000107">
    <property type="protein sequence ID" value="EDM75020.1"/>
    <property type="molecule type" value="Genomic_DNA"/>
</dbReference>
<reference evidence="7 8" key="1">
    <citation type="submission" date="2007-06" db="EMBL/GenBank/DDBJ databases">
        <authorList>
            <person name="Shimkets L."/>
            <person name="Ferriera S."/>
            <person name="Johnson J."/>
            <person name="Kravitz S."/>
            <person name="Beeson K."/>
            <person name="Sutton G."/>
            <person name="Rogers Y.-H."/>
            <person name="Friedman R."/>
            <person name="Frazier M."/>
            <person name="Venter J.C."/>
        </authorList>
    </citation>
    <scope>NUCLEOTIDE SEQUENCE [LARGE SCALE GENOMIC DNA]</scope>
    <source>
        <strain evidence="7 8">SIR-1</strain>
    </source>
</reference>
<dbReference type="CDD" id="cd00433">
    <property type="entry name" value="Peptidase_M17"/>
    <property type="match status" value="1"/>
</dbReference>
<comment type="similarity">
    <text evidence="1">Belongs to the peptidase M17 family.</text>
</comment>
<dbReference type="PROSITE" id="PS00631">
    <property type="entry name" value="CYTOSOL_AP"/>
    <property type="match status" value="1"/>
</dbReference>
<protein>
    <submittedName>
        <fullName evidence="7">Putative leucyl aminopeptidase</fullName>
    </submittedName>
</protein>
<dbReference type="InterPro" id="IPR041417">
    <property type="entry name" value="NPEPL1_N"/>
</dbReference>